<proteinExistence type="inferred from homology"/>
<accession>A0A4Q7NSR0</accession>
<protein>
    <recommendedName>
        <fullName evidence="2">YCII-related domain-containing protein</fullName>
    </recommendedName>
</protein>
<evidence type="ECO:0000313" key="3">
    <source>
        <dbReference type="EMBL" id="RZS90014.1"/>
    </source>
</evidence>
<dbReference type="Proteomes" id="UP000293638">
    <property type="component" value="Unassembled WGS sequence"/>
</dbReference>
<name>A0A4Q7NSR0_9ACTN</name>
<dbReference type="OrthoDB" id="668782at2"/>
<evidence type="ECO:0000259" key="2">
    <source>
        <dbReference type="Pfam" id="PF03795"/>
    </source>
</evidence>
<evidence type="ECO:0000313" key="4">
    <source>
        <dbReference type="Proteomes" id="UP000293638"/>
    </source>
</evidence>
<evidence type="ECO:0000256" key="1">
    <source>
        <dbReference type="ARBA" id="ARBA00007689"/>
    </source>
</evidence>
<comment type="similarity">
    <text evidence="1">Belongs to the YciI family.</text>
</comment>
<dbReference type="PANTHER" id="PTHR35174:SF3">
    <property type="entry name" value="BLL7171 PROTEIN"/>
    <property type="match status" value="1"/>
</dbReference>
<dbReference type="PANTHER" id="PTHR35174">
    <property type="entry name" value="BLL7171 PROTEIN-RELATED"/>
    <property type="match status" value="1"/>
</dbReference>
<dbReference type="EMBL" id="SGXD01000002">
    <property type="protein sequence ID" value="RZS90014.1"/>
    <property type="molecule type" value="Genomic_DNA"/>
</dbReference>
<dbReference type="SUPFAM" id="SSF54909">
    <property type="entry name" value="Dimeric alpha+beta barrel"/>
    <property type="match status" value="1"/>
</dbReference>
<dbReference type="InterPro" id="IPR011008">
    <property type="entry name" value="Dimeric_a/b-barrel"/>
</dbReference>
<reference evidence="3 4" key="1">
    <citation type="submission" date="2019-02" db="EMBL/GenBank/DDBJ databases">
        <title>Genomic Encyclopedia of Type Strains, Phase IV (KMG-IV): sequencing the most valuable type-strain genomes for metagenomic binning, comparative biology and taxonomic classification.</title>
        <authorList>
            <person name="Goeker M."/>
        </authorList>
    </citation>
    <scope>NUCLEOTIDE SEQUENCE [LARGE SCALE GENOMIC DNA]</scope>
    <source>
        <strain evidence="3 4">DSM 45622</strain>
    </source>
</reference>
<dbReference type="RefSeq" id="WP_130492534.1">
    <property type="nucleotide sequence ID" value="NZ_SGXD01000002.1"/>
</dbReference>
<gene>
    <name evidence="3" type="ORF">EV189_1796</name>
</gene>
<feature type="domain" description="YCII-related" evidence="2">
    <location>
        <begin position="3"/>
        <end position="112"/>
    </location>
</feature>
<dbReference type="Pfam" id="PF03795">
    <property type="entry name" value="YCII"/>
    <property type="match status" value="1"/>
</dbReference>
<keyword evidence="4" id="KW-1185">Reference proteome</keyword>
<dbReference type="Gene3D" id="3.30.70.1060">
    <property type="entry name" value="Dimeric alpha+beta barrel"/>
    <property type="match status" value="1"/>
</dbReference>
<comment type="caution">
    <text evidence="3">The sequence shown here is derived from an EMBL/GenBank/DDBJ whole genome shotgun (WGS) entry which is preliminary data.</text>
</comment>
<organism evidence="3 4">
    <name type="scientific">Motilibacter rhizosphaerae</name>
    <dbReference type="NCBI Taxonomy" id="598652"/>
    <lineage>
        <taxon>Bacteria</taxon>
        <taxon>Bacillati</taxon>
        <taxon>Actinomycetota</taxon>
        <taxon>Actinomycetes</taxon>
        <taxon>Motilibacterales</taxon>
        <taxon>Motilibacteraceae</taxon>
        <taxon>Motilibacter</taxon>
    </lineage>
</organism>
<dbReference type="AlphaFoldDB" id="A0A4Q7NSR0"/>
<dbReference type="InterPro" id="IPR005545">
    <property type="entry name" value="YCII"/>
</dbReference>
<sequence length="119" mass="12377">MAKYAILIYDDPAGYASMSPEAWSAVVDAHSVFVKQVFELGGSLAGGEALANTTTATSIRGGSTVTDGPFLETKEALGGFYVVEARDLDHALEIAKGCPAPFGGVEVRPVVDPTQANPF</sequence>